<protein>
    <submittedName>
        <fullName evidence="4">Related to toxD protein</fullName>
    </submittedName>
</protein>
<evidence type="ECO:0000256" key="1">
    <source>
        <dbReference type="ARBA" id="ARBA00008072"/>
    </source>
</evidence>
<organism evidence="4 5">
    <name type="scientific">Fusarium proliferatum (strain ET1)</name>
    <name type="common">Orchid endophyte fungus</name>
    <dbReference type="NCBI Taxonomy" id="1227346"/>
    <lineage>
        <taxon>Eukaryota</taxon>
        <taxon>Fungi</taxon>
        <taxon>Dikarya</taxon>
        <taxon>Ascomycota</taxon>
        <taxon>Pezizomycotina</taxon>
        <taxon>Sordariomycetes</taxon>
        <taxon>Hypocreomycetidae</taxon>
        <taxon>Hypocreales</taxon>
        <taxon>Nectriaceae</taxon>
        <taxon>Fusarium</taxon>
        <taxon>Fusarium fujikuroi species complex</taxon>
    </lineage>
</organism>
<dbReference type="InterPro" id="IPR036291">
    <property type="entry name" value="NAD(P)-bd_dom_sf"/>
</dbReference>
<comment type="similarity">
    <text evidence="1">Belongs to the zinc-containing alcohol dehydrogenase family.</text>
</comment>
<feature type="domain" description="Enoyl reductase (ER)" evidence="3">
    <location>
        <begin position="12"/>
        <end position="346"/>
    </location>
</feature>
<dbReference type="PANTHER" id="PTHR45348:SF7">
    <property type="entry name" value="ZINC BINDING OXIDOREDUCTASE, PUTATIVE-RELATED"/>
    <property type="match status" value="1"/>
</dbReference>
<evidence type="ECO:0000256" key="2">
    <source>
        <dbReference type="ARBA" id="ARBA00023002"/>
    </source>
</evidence>
<dbReference type="SUPFAM" id="SSF51735">
    <property type="entry name" value="NAD(P)-binding Rossmann-fold domains"/>
    <property type="match status" value="1"/>
</dbReference>
<dbReference type="Gene3D" id="3.40.50.720">
    <property type="entry name" value="NAD(P)-binding Rossmann-like Domain"/>
    <property type="match status" value="1"/>
</dbReference>
<gene>
    <name evidence="4" type="ORF">FPRO_11466</name>
</gene>
<dbReference type="GO" id="GO:0016651">
    <property type="term" value="F:oxidoreductase activity, acting on NAD(P)H"/>
    <property type="evidence" value="ECO:0007669"/>
    <property type="project" value="InterPro"/>
</dbReference>
<comment type="caution">
    <text evidence="4">The sequence shown here is derived from an EMBL/GenBank/DDBJ whole genome shotgun (WGS) entry which is preliminary data.</text>
</comment>
<dbReference type="VEuPathDB" id="FungiDB:FPRO_11466"/>
<dbReference type="Pfam" id="PF00107">
    <property type="entry name" value="ADH_zinc_N"/>
    <property type="match status" value="1"/>
</dbReference>
<dbReference type="AlphaFoldDB" id="A0A1L7W039"/>
<keyword evidence="5" id="KW-1185">Reference proteome</keyword>
<dbReference type="Pfam" id="PF08240">
    <property type="entry name" value="ADH_N"/>
    <property type="match status" value="1"/>
</dbReference>
<evidence type="ECO:0000313" key="5">
    <source>
        <dbReference type="Proteomes" id="UP000183971"/>
    </source>
</evidence>
<dbReference type="SMART" id="SM00829">
    <property type="entry name" value="PKS_ER"/>
    <property type="match status" value="1"/>
</dbReference>
<reference evidence="5" key="1">
    <citation type="journal article" date="2016" name="Genome Biol. Evol.">
        <title>Comparative 'omics' of the Fusarium fujikuroi species complex highlights differences in genetic potential and metabolite synthesis.</title>
        <authorList>
            <person name="Niehaus E.-M."/>
            <person name="Muensterkoetter M."/>
            <person name="Proctor R.H."/>
            <person name="Brown D.W."/>
            <person name="Sharon A."/>
            <person name="Idan Y."/>
            <person name="Oren-Young L."/>
            <person name="Sieber C.M."/>
            <person name="Novak O."/>
            <person name="Pencik A."/>
            <person name="Tarkowska D."/>
            <person name="Hromadova K."/>
            <person name="Freeman S."/>
            <person name="Maymon M."/>
            <person name="Elazar M."/>
            <person name="Youssef S.A."/>
            <person name="El-Shabrawy E.S.M."/>
            <person name="Shalaby A.B.A."/>
            <person name="Houterman P."/>
            <person name="Brock N.L."/>
            <person name="Burkhardt I."/>
            <person name="Tsavkelova E.A."/>
            <person name="Dickschat J.S."/>
            <person name="Galuszka P."/>
            <person name="Gueldener U."/>
            <person name="Tudzynski B."/>
        </authorList>
    </citation>
    <scope>NUCLEOTIDE SEQUENCE [LARGE SCALE GENOMIC DNA]</scope>
    <source>
        <strain evidence="5">ET1</strain>
    </source>
</reference>
<dbReference type="InterPro" id="IPR020843">
    <property type="entry name" value="ER"/>
</dbReference>
<sequence length="363" mass="39256">MNKCIFVDDSCELSIRNIPETYHPKDGQALVKVEYSGINPADLNHPKDLGMKNNVCGYEICGTVIEAGKTSRYAVGDVVFGSNHPGRSKPGYHGGHQDYVILESNLMSARLPPQLPRPHAAALSIMVRSAADALMNHFEIPFLAINVLGPPPTGALLIWGGASSVGSAAIQLAKAMGVKWIFTTASPANHEALLQLGATKCFNYRDPDVVGAVRAACEEKGATIKYVLDTVCKTGSPGTIEQCELIATAPDVTFISTLPQFSKPPRWRMVFASRETDNPVPFEFPGGNKANPVWEARLERAVVWAAKNYGSQFRIPNIKIVEGAEEGIQAIKDVNEGKVSLTKVVIKHPLSIVLDIDIFAPRS</sequence>
<dbReference type="SUPFAM" id="SSF50129">
    <property type="entry name" value="GroES-like"/>
    <property type="match status" value="1"/>
</dbReference>
<proteinExistence type="inferred from homology"/>
<dbReference type="InterPro" id="IPR013154">
    <property type="entry name" value="ADH-like_N"/>
</dbReference>
<dbReference type="GeneID" id="42056335"/>
<dbReference type="InterPro" id="IPR013149">
    <property type="entry name" value="ADH-like_C"/>
</dbReference>
<dbReference type="InterPro" id="IPR047122">
    <property type="entry name" value="Trans-enoyl_RdTase-like"/>
</dbReference>
<dbReference type="PANTHER" id="PTHR45348">
    <property type="entry name" value="HYPOTHETICAL OXIDOREDUCTASE (EUROFUNG)"/>
    <property type="match status" value="1"/>
</dbReference>
<evidence type="ECO:0000313" key="4">
    <source>
        <dbReference type="EMBL" id="CZR46019.1"/>
    </source>
</evidence>
<dbReference type="CDD" id="cd08249">
    <property type="entry name" value="enoyl_reductase_like"/>
    <property type="match status" value="1"/>
</dbReference>
<keyword evidence="2" id="KW-0560">Oxidoreductase</keyword>
<dbReference type="Gene3D" id="3.90.180.10">
    <property type="entry name" value="Medium-chain alcohol dehydrogenases, catalytic domain"/>
    <property type="match status" value="1"/>
</dbReference>
<evidence type="ECO:0000259" key="3">
    <source>
        <dbReference type="SMART" id="SM00829"/>
    </source>
</evidence>
<dbReference type="RefSeq" id="XP_031086553.1">
    <property type="nucleotide sequence ID" value="XM_031220945.1"/>
</dbReference>
<dbReference type="Proteomes" id="UP000183971">
    <property type="component" value="Unassembled WGS sequence"/>
</dbReference>
<name>A0A1L7W039_FUSPR</name>
<dbReference type="InterPro" id="IPR011032">
    <property type="entry name" value="GroES-like_sf"/>
</dbReference>
<dbReference type="EMBL" id="FJOF01000010">
    <property type="protein sequence ID" value="CZR46019.1"/>
    <property type="molecule type" value="Genomic_DNA"/>
</dbReference>
<accession>A0A1L7W039</accession>